<dbReference type="InterPro" id="IPR056362">
    <property type="entry name" value="AtuA-like_ferredoxin_dom"/>
</dbReference>
<reference evidence="3 4" key="1">
    <citation type="submission" date="2015-06" db="EMBL/GenBank/DDBJ databases">
        <title>Draft genome of the ant-associated black yeast Phialophora attae CBS 131958.</title>
        <authorList>
            <person name="Moreno L.F."/>
            <person name="Stielow B.J."/>
            <person name="de Hoog S."/>
            <person name="Vicente V.A."/>
            <person name="Weiss V.A."/>
            <person name="de Vries M."/>
            <person name="Cruz L.M."/>
            <person name="Souza E.M."/>
        </authorList>
    </citation>
    <scope>NUCLEOTIDE SEQUENCE [LARGE SCALE GENOMIC DNA]</scope>
    <source>
        <strain evidence="3 4">CBS 131958</strain>
    </source>
</reference>
<evidence type="ECO:0000313" key="3">
    <source>
        <dbReference type="EMBL" id="KPI42147.1"/>
    </source>
</evidence>
<dbReference type="AlphaFoldDB" id="A0A0N1HC44"/>
<evidence type="ECO:0000259" key="2">
    <source>
        <dbReference type="Pfam" id="PF23544"/>
    </source>
</evidence>
<dbReference type="RefSeq" id="XP_018002110.1">
    <property type="nucleotide sequence ID" value="XM_018145484.1"/>
</dbReference>
<gene>
    <name evidence="3" type="ORF">AB675_5283</name>
</gene>
<dbReference type="Pfam" id="PF23544">
    <property type="entry name" value="AtuA_ferredoxin"/>
    <property type="match status" value="1"/>
</dbReference>
<protein>
    <recommendedName>
        <fullName evidence="5">DUF1446 domain-containing protein</fullName>
    </recommendedName>
</protein>
<keyword evidence="4" id="KW-1185">Reference proteome</keyword>
<dbReference type="OrthoDB" id="10265871at2759"/>
<sequence>MGSVQRQPNGSARGTRPVRIANCSGGQMEPGWQMRKQATGGPVDFITGDWLAENNMAQEAAAMDAGTGQGFKKNSWEGLQLSMDVIAQKGIKVIINGGGLGPQNLARKCQELITANDYELNVAYVSGDNITGRVRSSLRKTGKLPDSFQDGSGKNHRDAKFTADEVLASTAYLGARAIVEALKNGADIIICGRVADAAPIIGAAWWWFGWKDTDYDRLAGAFLAGHIIECSAYASGSNFSGFNRFPLETFVDSGFPIAEVNEDGSCVITKHPGTGGMVTEETIKCQLLYEIQGNVYLNSDVTAILDHVQIKQEGKDRVRFSGIKGRPPPPTTKLAVFFKGGYESQNLANFAGYSTRRKHKLYETQIRKRLAEQGLTKQFDILEFQMIGDPRPDPRRMFESTTYSRIFAQAKKPEPLSALKLILADDTQQKPSGLHWAQDMRTADPKTFYVYYPCIMPQDEIIEAAHLLDRNGHTKQTIYVSRPPKYEPFGERESYDSPNPKAMESFGETVRMPLGNIVIGRSGDKGPNVNMGLFTDRPEIWEWFRSFLTLDRMKSLVGKDWKDEYRIERVEFPTIYAIHFVIYGILGRGVSSSTLLDNRGKGFTDYIRAKHVDVPKQFLQWCWEEDDFEDE</sequence>
<dbReference type="PANTHER" id="PTHR47585:SF1">
    <property type="entry name" value="DUF1446 DOMAIN-CONTAINING PROTEIN"/>
    <property type="match status" value="1"/>
</dbReference>
<proteinExistence type="predicted"/>
<dbReference type="InterPro" id="IPR010839">
    <property type="entry name" value="AtuA_N"/>
</dbReference>
<dbReference type="GeneID" id="28737364"/>
<organism evidence="3 4">
    <name type="scientific">Cyphellophora attinorum</name>
    <dbReference type="NCBI Taxonomy" id="1664694"/>
    <lineage>
        <taxon>Eukaryota</taxon>
        <taxon>Fungi</taxon>
        <taxon>Dikarya</taxon>
        <taxon>Ascomycota</taxon>
        <taxon>Pezizomycotina</taxon>
        <taxon>Eurotiomycetes</taxon>
        <taxon>Chaetothyriomycetidae</taxon>
        <taxon>Chaetothyriales</taxon>
        <taxon>Cyphellophoraceae</taxon>
        <taxon>Cyphellophora</taxon>
    </lineage>
</organism>
<accession>A0A0N1HC44</accession>
<dbReference type="Proteomes" id="UP000038010">
    <property type="component" value="Unassembled WGS sequence"/>
</dbReference>
<dbReference type="PANTHER" id="PTHR47585">
    <property type="match status" value="1"/>
</dbReference>
<feature type="domain" description="AtuA-like ferredoxin-fold" evidence="2">
    <location>
        <begin position="512"/>
        <end position="612"/>
    </location>
</feature>
<comment type="caution">
    <text evidence="3">The sequence shown here is derived from an EMBL/GenBank/DDBJ whole genome shotgun (WGS) entry which is preliminary data.</text>
</comment>
<name>A0A0N1HC44_9EURO</name>
<evidence type="ECO:0000259" key="1">
    <source>
        <dbReference type="Pfam" id="PF07287"/>
    </source>
</evidence>
<dbReference type="Pfam" id="PF07287">
    <property type="entry name" value="AtuA"/>
    <property type="match status" value="1"/>
</dbReference>
<feature type="domain" description="Acyclic terpene utilisation N-terminal" evidence="1">
    <location>
        <begin position="18"/>
        <end position="466"/>
    </location>
</feature>
<dbReference type="VEuPathDB" id="FungiDB:AB675_5283"/>
<evidence type="ECO:0000313" key="4">
    <source>
        <dbReference type="Proteomes" id="UP000038010"/>
    </source>
</evidence>
<evidence type="ECO:0008006" key="5">
    <source>
        <dbReference type="Google" id="ProtNLM"/>
    </source>
</evidence>
<dbReference type="EMBL" id="LFJN01000008">
    <property type="protein sequence ID" value="KPI42147.1"/>
    <property type="molecule type" value="Genomic_DNA"/>
</dbReference>